<reference evidence="6 9" key="1">
    <citation type="submission" date="2018-04" db="EMBL/GenBank/DDBJ databases">
        <authorList>
            <person name="Van Tyne D."/>
        </authorList>
    </citation>
    <scope>NUCLEOTIDE SEQUENCE [LARGE SCALE GENOMIC DNA]</scope>
    <source>
        <strain evidence="6 9">B2535</strain>
    </source>
</reference>
<dbReference type="Proteomes" id="UP000244140">
    <property type="component" value="Unassembled WGS sequence"/>
</dbReference>
<dbReference type="PANTHER" id="PTHR45712:SF1">
    <property type="entry name" value="NEPHROCAN"/>
    <property type="match status" value="1"/>
</dbReference>
<evidence type="ECO:0000313" key="9">
    <source>
        <dbReference type="Proteomes" id="UP000244140"/>
    </source>
</evidence>
<evidence type="ECO:0000256" key="3">
    <source>
        <dbReference type="SAM" id="MobiDB-lite"/>
    </source>
</evidence>
<accession>A0A7H0FLC4</accession>
<feature type="region of interest" description="Disordered" evidence="3">
    <location>
        <begin position="922"/>
        <end position="943"/>
    </location>
</feature>
<evidence type="ECO:0000256" key="2">
    <source>
        <dbReference type="ARBA" id="ARBA00022737"/>
    </source>
</evidence>
<gene>
    <name evidence="6" type="ORF">DAI13_11305</name>
    <name evidence="7" type="ORF">H9Q64_10185</name>
    <name evidence="8" type="ORF">NCTC13379_01599</name>
</gene>
<evidence type="ECO:0000313" key="7">
    <source>
        <dbReference type="EMBL" id="QNP36840.1"/>
    </source>
</evidence>
<keyword evidence="2" id="KW-0677">Repeat</keyword>
<evidence type="ECO:0000313" key="10">
    <source>
        <dbReference type="Proteomes" id="UP000254396"/>
    </source>
</evidence>
<dbReference type="InterPro" id="IPR027994">
    <property type="entry name" value="WxL_dom"/>
</dbReference>
<feature type="compositionally biased region" description="Low complexity" evidence="3">
    <location>
        <begin position="81"/>
        <end position="101"/>
    </location>
</feature>
<proteinExistence type="predicted"/>
<reference evidence="7 11" key="3">
    <citation type="submission" date="2020-08" db="EMBL/GenBank/DDBJ databases">
        <title>Enterococcus faecalis SF28073 genome assembly.</title>
        <authorList>
            <person name="Duerkop B.A."/>
            <person name="Johnson C.N."/>
        </authorList>
    </citation>
    <scope>NUCLEOTIDE SEQUENCE [LARGE SCALE GENOMIC DNA]</scope>
    <source>
        <strain evidence="7 11">SF28073</strain>
    </source>
</reference>
<dbReference type="AlphaFoldDB" id="A0A7H0FLC4"/>
<dbReference type="Gene3D" id="3.80.10.10">
    <property type="entry name" value="Ribonuclease Inhibitor"/>
    <property type="match status" value="3"/>
</dbReference>
<feature type="domain" description="WxL" evidence="5">
    <location>
        <begin position="815"/>
        <end position="1004"/>
    </location>
</feature>
<evidence type="ECO:0000256" key="1">
    <source>
        <dbReference type="ARBA" id="ARBA00022614"/>
    </source>
</evidence>
<keyword evidence="1" id="KW-0433">Leucine-rich repeat</keyword>
<organism evidence="7 11">
    <name type="scientific">Enterococcus faecalis</name>
    <name type="common">Streptococcus faecalis</name>
    <dbReference type="NCBI Taxonomy" id="1351"/>
    <lineage>
        <taxon>Bacteria</taxon>
        <taxon>Bacillati</taxon>
        <taxon>Bacillota</taxon>
        <taxon>Bacilli</taxon>
        <taxon>Lactobacillales</taxon>
        <taxon>Enterococcaceae</taxon>
        <taxon>Enterococcus</taxon>
    </lineage>
</organism>
<sequence>MKKRVVMTIAGIMGGTFTSSAVALAQTKTSVEERGPVQESTISIPDSEILAEEKEVAATIESTTTTSTIKTTSDSLEKALEATTSETSSTESGSASQSSASQHRKEIETEETSLKAQTTSTVLTGMIGTSQWSLDPTSGELTIGPGVFSDDVSSAFDSISNVKKVTFSGPVKAGKSLKSLFSSWFALLSIERLDYLDTSQVTDMSYMFTNCTGLQTLDVSNFDTSQVTNMSMMFYNCRGLQTLDVSNFETSQVTDMSYMFDACSGLQTLDVSNFETSQVTDMSSMFDACSGLQTLDVSNFDTSQVTNMRGMFFLCTGLQTLDVSNFDTSQVTDMNNMFAGCKALQTLDLSNFNTNQVTDMAGMFSSCDKIQTVNVSNFDTSQVTNMRGMFSHCWELQALDVTKFDTSKVTDMSDMFYGCKELQTLDVSNFDTSQVIYMSDMFGECSGLQTLDVSNFDTSQVIYMSDMFGECRGLQTLDVSNFDTSQVINMSSMFADCRGLQTLDITNFDTSQVTNMSSMFADCRGLQTLDITNFDTSQVTNMSNMFDGCRGLQTLDVSKFDTSKVTGMIYMFRDCSGLQTLDVTKFNTSQVTYMWNMFSGCSGLQTLDLSNFDTSQVTNTDEMFDNCDALKKITLGAKSIFGTKTNTNLPSIADTSLYTGRWIGVNTSNTYSDSNTFMSNYDGSVPDTYVWEKASVLNSTLEPSSVRVHSESEVEWTWKITNSSSKSAENVYSDITLPEGLKIDKNSVKKNNLPVSVDDINGMNNLGTLSSNETVTFTFKTIVSGKPDKWLELMGKVTWEDNGIRTVNSSNKVKIIDEEQKDKGNQTNDLELLSVPVGFRYGILNKSNTPQTIHLNARNYQTHTNVVTDGFYTRLRDDRTKDNGWKLTAQLSDFSDETNSTVLTNSGIALKMENMKIESIKNRDTPQESIDQNPTGTPSTVSTNETLISGQAAKTLINAQANEGHGTWQLRIPFDKVSLTVPANTGEINKNYTATLTWSLDDTP</sequence>
<dbReference type="Proteomes" id="UP000516122">
    <property type="component" value="Chromosome"/>
</dbReference>
<dbReference type="InterPro" id="IPR050333">
    <property type="entry name" value="SLRP"/>
</dbReference>
<dbReference type="EMBL" id="PZZH01000001">
    <property type="protein sequence ID" value="PTN78308.1"/>
    <property type="molecule type" value="Genomic_DNA"/>
</dbReference>
<dbReference type="NCBIfam" id="TIGR02167">
    <property type="entry name" value="Liste_lipo_26"/>
    <property type="match status" value="16"/>
</dbReference>
<feature type="compositionally biased region" description="Low complexity" evidence="3">
    <location>
        <begin position="61"/>
        <end position="74"/>
    </location>
</feature>
<feature type="compositionally biased region" description="Polar residues" evidence="3">
    <location>
        <begin position="927"/>
        <end position="943"/>
    </location>
</feature>
<evidence type="ECO:0000313" key="6">
    <source>
        <dbReference type="EMBL" id="PTN78308.1"/>
    </source>
</evidence>
<feature type="signal peptide" evidence="4">
    <location>
        <begin position="1"/>
        <end position="25"/>
    </location>
</feature>
<dbReference type="InterPro" id="IPR011889">
    <property type="entry name" value="Liste_lipo_26"/>
</dbReference>
<dbReference type="PANTHER" id="PTHR45712">
    <property type="entry name" value="AGAP008170-PA"/>
    <property type="match status" value="1"/>
</dbReference>
<dbReference type="EMBL" id="UGIX01000001">
    <property type="protein sequence ID" value="STP65407.1"/>
    <property type="molecule type" value="Genomic_DNA"/>
</dbReference>
<dbReference type="RefSeq" id="WP_011109529.1">
    <property type="nucleotide sequence ID" value="NZ_CP039296.1"/>
</dbReference>
<keyword evidence="4" id="KW-0732">Signal</keyword>
<dbReference type="InterPro" id="IPR032675">
    <property type="entry name" value="LRR_dom_sf"/>
</dbReference>
<dbReference type="SUPFAM" id="SSF52058">
    <property type="entry name" value="L domain-like"/>
    <property type="match status" value="1"/>
</dbReference>
<evidence type="ECO:0000313" key="8">
    <source>
        <dbReference type="EMBL" id="STP65407.1"/>
    </source>
</evidence>
<dbReference type="InterPro" id="IPR005046">
    <property type="entry name" value="DUF285"/>
</dbReference>
<reference evidence="8 10" key="2">
    <citation type="submission" date="2018-06" db="EMBL/GenBank/DDBJ databases">
        <authorList>
            <consortium name="Pathogen Informatics"/>
            <person name="Doyle S."/>
        </authorList>
    </citation>
    <scope>NUCLEOTIDE SEQUENCE [LARGE SCALE GENOMIC DNA]</scope>
    <source>
        <strain evidence="8 10">NCTC13379</strain>
    </source>
</reference>
<evidence type="ECO:0000259" key="5">
    <source>
        <dbReference type="Pfam" id="PF13731"/>
    </source>
</evidence>
<dbReference type="Pfam" id="PF13731">
    <property type="entry name" value="WxL"/>
    <property type="match status" value="1"/>
</dbReference>
<protein>
    <submittedName>
        <fullName evidence="8">Bacterial surface protein 26-residue repeat</fullName>
    </submittedName>
    <submittedName>
        <fullName evidence="7">BspA family leucine-rich repeat surface protein</fullName>
    </submittedName>
</protein>
<dbReference type="SUPFAM" id="SSF52047">
    <property type="entry name" value="RNI-like"/>
    <property type="match status" value="1"/>
</dbReference>
<dbReference type="GO" id="GO:0005615">
    <property type="term" value="C:extracellular space"/>
    <property type="evidence" value="ECO:0007669"/>
    <property type="project" value="TreeGrafter"/>
</dbReference>
<dbReference type="Pfam" id="PF03382">
    <property type="entry name" value="DUF285"/>
    <property type="match status" value="3"/>
</dbReference>
<dbReference type="EMBL" id="CP060804">
    <property type="protein sequence ID" value="QNP36840.1"/>
    <property type="molecule type" value="Genomic_DNA"/>
</dbReference>
<dbReference type="Proteomes" id="UP000254396">
    <property type="component" value="Unassembled WGS sequence"/>
</dbReference>
<feature type="chain" id="PRO_5044438199" evidence="4">
    <location>
        <begin position="26"/>
        <end position="1004"/>
    </location>
</feature>
<evidence type="ECO:0000256" key="4">
    <source>
        <dbReference type="SAM" id="SignalP"/>
    </source>
</evidence>
<evidence type="ECO:0000313" key="11">
    <source>
        <dbReference type="Proteomes" id="UP000516122"/>
    </source>
</evidence>
<feature type="region of interest" description="Disordered" evidence="3">
    <location>
        <begin position="61"/>
        <end position="120"/>
    </location>
</feature>
<name>A0A7H0FLC4_ENTFL</name>